<comment type="caution">
    <text evidence="3">The sequence shown here is derived from an EMBL/GenBank/DDBJ whole genome shotgun (WGS) entry which is preliminary data.</text>
</comment>
<feature type="domain" description="WSC" evidence="2">
    <location>
        <begin position="37"/>
        <end position="148"/>
    </location>
</feature>
<protein>
    <recommendedName>
        <fullName evidence="2">WSC domain-containing protein</fullName>
    </recommendedName>
</protein>
<dbReference type="AlphaFoldDB" id="A0ABD3PVG1"/>
<keyword evidence="1" id="KW-0732">Signal</keyword>
<keyword evidence="4" id="KW-1185">Reference proteome</keyword>
<evidence type="ECO:0000259" key="2">
    <source>
        <dbReference type="PROSITE" id="PS51212"/>
    </source>
</evidence>
<evidence type="ECO:0000256" key="1">
    <source>
        <dbReference type="SAM" id="SignalP"/>
    </source>
</evidence>
<feature type="chain" id="PRO_5044864911" description="WSC domain-containing protein" evidence="1">
    <location>
        <begin position="16"/>
        <end position="227"/>
    </location>
</feature>
<dbReference type="InterPro" id="IPR002889">
    <property type="entry name" value="WSC_carb-bd"/>
</dbReference>
<accession>A0ABD3PVG1</accession>
<proteinExistence type="predicted"/>
<dbReference type="PROSITE" id="PS51212">
    <property type="entry name" value="WSC"/>
    <property type="match status" value="1"/>
</dbReference>
<gene>
    <name evidence="3" type="ORF">ACHAWO_006269</name>
</gene>
<dbReference type="Pfam" id="PF01822">
    <property type="entry name" value="WSC"/>
    <property type="match status" value="2"/>
</dbReference>
<organism evidence="3 4">
    <name type="scientific">Cyclotella atomus</name>
    <dbReference type="NCBI Taxonomy" id="382360"/>
    <lineage>
        <taxon>Eukaryota</taxon>
        <taxon>Sar</taxon>
        <taxon>Stramenopiles</taxon>
        <taxon>Ochrophyta</taxon>
        <taxon>Bacillariophyta</taxon>
        <taxon>Coscinodiscophyceae</taxon>
        <taxon>Thalassiosirophycidae</taxon>
        <taxon>Stephanodiscales</taxon>
        <taxon>Stephanodiscaceae</taxon>
        <taxon>Cyclotella</taxon>
    </lineage>
</organism>
<reference evidence="3 4" key="1">
    <citation type="submission" date="2024-10" db="EMBL/GenBank/DDBJ databases">
        <title>Updated reference genomes for cyclostephanoid diatoms.</title>
        <authorList>
            <person name="Roberts W.R."/>
            <person name="Alverson A.J."/>
        </authorList>
    </citation>
    <scope>NUCLEOTIDE SEQUENCE [LARGE SCALE GENOMIC DNA]</scope>
    <source>
        <strain evidence="3 4">AJA010-31</strain>
    </source>
</reference>
<name>A0ABD3PVG1_9STRA</name>
<evidence type="ECO:0000313" key="3">
    <source>
        <dbReference type="EMBL" id="KAL3791707.1"/>
    </source>
</evidence>
<sequence>MKTITTLLLLPLTTAQLRKDETSNDMNRSLQQECAVRSTQLGCYNDKNSDRALPIEIFGPKSRNILPSECEAACASAGYDLWGRQFKGQCFCGEMDATYGFGKHGTASGCDCCGDNVGSNIFCAYALDTTAPGCGDSGVSASSTYVGCYANKNLARALPVEVPGKGWSAQECEAACEERGYEYFAREWKGQCFCGTDGYDVHGLADGCDCCGENVGGNMMCVWHSLS</sequence>
<feature type="signal peptide" evidence="1">
    <location>
        <begin position="1"/>
        <end position="15"/>
    </location>
</feature>
<dbReference type="Proteomes" id="UP001530400">
    <property type="component" value="Unassembled WGS sequence"/>
</dbReference>
<dbReference type="EMBL" id="JALLPJ020000453">
    <property type="protein sequence ID" value="KAL3791707.1"/>
    <property type="molecule type" value="Genomic_DNA"/>
</dbReference>
<evidence type="ECO:0000313" key="4">
    <source>
        <dbReference type="Proteomes" id="UP001530400"/>
    </source>
</evidence>